<dbReference type="Pfam" id="PF20692">
    <property type="entry name" value="cpSF2-GREB1"/>
    <property type="match status" value="2"/>
</dbReference>
<dbReference type="Proteomes" id="UP000054560">
    <property type="component" value="Unassembled WGS sequence"/>
</dbReference>
<accession>A0A0L0G339</accession>
<dbReference type="InterPro" id="IPR029063">
    <property type="entry name" value="SAM-dependent_MTases_sf"/>
</dbReference>
<feature type="region of interest" description="Disordered" evidence="1">
    <location>
        <begin position="621"/>
        <end position="715"/>
    </location>
</feature>
<feature type="compositionally biased region" description="Basic and acidic residues" evidence="1">
    <location>
        <begin position="662"/>
        <end position="679"/>
    </location>
</feature>
<gene>
    <name evidence="3" type="ORF">SARC_04493</name>
</gene>
<dbReference type="AlphaFoldDB" id="A0A0L0G339"/>
<evidence type="ECO:0000259" key="2">
    <source>
        <dbReference type="Pfam" id="PF20692"/>
    </source>
</evidence>
<sequence length="1002" mass="113338">MAESDIDTADVPDNCDGSSSCVSMCESGAYEDVRTHQFHSEKSGVKSNPHPFLNQFVRENGKRGVRSKPFVVLYDETSCAIIAKDLEYVNDDTALKKALEKIITKQFNLYRDARGPEDVDGEVRLCDQKRYLTFQSEQERIATTTVKTDNTGVPDATPTSQQSTKIYSPKKKVARKLFESILSSIVIDEYTDFRFVILSPNRISIAGQTRDRLNHFVNDREGVQSNAKGKILYMPSDPETLPASNGGDTMMNLFKQVESHRHTLFLAIQDEYHWGVRKGGQVDSLWNAPFLLSNSPKNLLILHDSATAYNSEGQIPKGHFVRMFKRFRGDESGVLPPKEEQITDVKYVGLEQLKIYTASQAFITNKIGTLCAFGQDATKLFPAGDVAIMLDYCLALVHNAFIRDILPVNQITGAALFDPDVSKATRKKVGLLLSKDTKNLIAIRMLNVKSARYFASELGKLRRQLGMGNDFAIVVDEATCGVRIEGEDGTNENDVRLFWFRGKSIPSAKGMNMEEFGRLARDQNILLIVIDKRRMGDTFPPHFRVWDLRARYENKNSLIKTNFYQDAGRAMGWGTADKRRPELWVTKVAQFAIKGYTEEDKNPKKNITNCNKIDIFAIKRKRKAEEASNRVDDDTGIDGDGRPDTMSDDPDYDPNRQSSSRPRVEREKGKHRNDGRGGIDGDGGPDVPSEDPDYTSRKRKKKGKRKDAESKRMRPIILVKKRQSPAEPELMNSFYYKGVGVAYWFFSNAELARKYTNRYQEALRLPWPDPTSNILPPHLKAVCDHNEGYIQEFFEENEDDETIMIADLGSGIDKRLAKYYAKQKRERGIQVDSYDAGFSTNRKQPYHENRYNISNLSKTKDGTYDCSILSLSAVGQSPGIFIREALRITKKGGTVYFVEELRRLSQPVQDEKDFFTWLTDLNVQVMQVMGDESCYGPNGAKLSIKCLRIPTKSTWKTICSENPKVKVSWDNFKYADVDAVIKHAGDDLVGGGPAEKQHLKLL</sequence>
<dbReference type="EMBL" id="KQ241850">
    <property type="protein sequence ID" value="KNC83256.1"/>
    <property type="molecule type" value="Genomic_DNA"/>
</dbReference>
<dbReference type="GeneID" id="25904997"/>
<protein>
    <recommendedName>
        <fullName evidence="2">GREB1-like circularly permuted SF2 helicase domain-containing protein</fullName>
    </recommendedName>
</protein>
<evidence type="ECO:0000313" key="4">
    <source>
        <dbReference type="Proteomes" id="UP000054560"/>
    </source>
</evidence>
<dbReference type="STRING" id="667725.A0A0L0G339"/>
<dbReference type="InterPro" id="IPR048657">
    <property type="entry name" value="GREB1-like_cpSF2"/>
</dbReference>
<feature type="domain" description="GREB1-like circularly permuted SF2 helicase" evidence="2">
    <location>
        <begin position="436"/>
        <end position="604"/>
    </location>
</feature>
<feature type="domain" description="GREB1-like circularly permuted SF2 helicase" evidence="2">
    <location>
        <begin position="165"/>
        <end position="331"/>
    </location>
</feature>
<feature type="compositionally biased region" description="Basic and acidic residues" evidence="1">
    <location>
        <begin position="623"/>
        <end position="645"/>
    </location>
</feature>
<dbReference type="RefSeq" id="XP_014157158.1">
    <property type="nucleotide sequence ID" value="XM_014301683.1"/>
</dbReference>
<dbReference type="Gene3D" id="3.40.50.150">
    <property type="entry name" value="Vaccinia Virus protein VP39"/>
    <property type="match status" value="1"/>
</dbReference>
<dbReference type="eggNOG" id="ENOG502SZ3S">
    <property type="taxonomic scope" value="Eukaryota"/>
</dbReference>
<reference evidence="3 4" key="1">
    <citation type="submission" date="2011-02" db="EMBL/GenBank/DDBJ databases">
        <title>The Genome Sequence of Sphaeroforma arctica JP610.</title>
        <authorList>
            <consortium name="The Broad Institute Genome Sequencing Platform"/>
            <person name="Russ C."/>
            <person name="Cuomo C."/>
            <person name="Young S.K."/>
            <person name="Zeng Q."/>
            <person name="Gargeya S."/>
            <person name="Alvarado L."/>
            <person name="Berlin A."/>
            <person name="Chapman S.B."/>
            <person name="Chen Z."/>
            <person name="Freedman E."/>
            <person name="Gellesch M."/>
            <person name="Goldberg J."/>
            <person name="Griggs A."/>
            <person name="Gujja S."/>
            <person name="Heilman E."/>
            <person name="Heiman D."/>
            <person name="Howarth C."/>
            <person name="Mehta T."/>
            <person name="Neiman D."/>
            <person name="Pearson M."/>
            <person name="Roberts A."/>
            <person name="Saif S."/>
            <person name="Shea T."/>
            <person name="Shenoy N."/>
            <person name="Sisk P."/>
            <person name="Stolte C."/>
            <person name="Sykes S."/>
            <person name="White J."/>
            <person name="Yandava C."/>
            <person name="Burger G."/>
            <person name="Gray M.W."/>
            <person name="Holland P.W.H."/>
            <person name="King N."/>
            <person name="Lang F.B.F."/>
            <person name="Roger A.J."/>
            <person name="Ruiz-Trillo I."/>
            <person name="Haas B."/>
            <person name="Nusbaum C."/>
            <person name="Birren B."/>
        </authorList>
    </citation>
    <scope>NUCLEOTIDE SEQUENCE [LARGE SCALE GENOMIC DNA]</scope>
    <source>
        <strain evidence="3 4">JP610</strain>
    </source>
</reference>
<name>A0A0L0G339_9EUKA</name>
<organism evidence="3 4">
    <name type="scientific">Sphaeroforma arctica JP610</name>
    <dbReference type="NCBI Taxonomy" id="667725"/>
    <lineage>
        <taxon>Eukaryota</taxon>
        <taxon>Ichthyosporea</taxon>
        <taxon>Ichthyophonida</taxon>
        <taxon>Sphaeroforma</taxon>
    </lineage>
</organism>
<keyword evidence="4" id="KW-1185">Reference proteome</keyword>
<proteinExistence type="predicted"/>
<evidence type="ECO:0000256" key="1">
    <source>
        <dbReference type="SAM" id="MobiDB-lite"/>
    </source>
</evidence>
<dbReference type="OrthoDB" id="9989163at2759"/>
<evidence type="ECO:0000313" key="3">
    <source>
        <dbReference type="EMBL" id="KNC83256.1"/>
    </source>
</evidence>